<proteinExistence type="inferred from homology"/>
<keyword evidence="3" id="KW-0812">Transmembrane</keyword>
<protein>
    <submittedName>
        <fullName evidence="4">Glycosyltransferase family 15 protein</fullName>
    </submittedName>
</protein>
<organism evidence="4 5">
    <name type="scientific">Lactarius akahatsu</name>
    <dbReference type="NCBI Taxonomy" id="416441"/>
    <lineage>
        <taxon>Eukaryota</taxon>
        <taxon>Fungi</taxon>
        <taxon>Dikarya</taxon>
        <taxon>Basidiomycota</taxon>
        <taxon>Agaricomycotina</taxon>
        <taxon>Agaricomycetes</taxon>
        <taxon>Russulales</taxon>
        <taxon>Russulaceae</taxon>
        <taxon>Lactarius</taxon>
    </lineage>
</organism>
<dbReference type="Proteomes" id="UP001201163">
    <property type="component" value="Unassembled WGS sequence"/>
</dbReference>
<keyword evidence="3" id="KW-1133">Transmembrane helix</keyword>
<dbReference type="GO" id="GO:0005794">
    <property type="term" value="C:Golgi apparatus"/>
    <property type="evidence" value="ECO:0007669"/>
    <property type="project" value="TreeGrafter"/>
</dbReference>
<dbReference type="FunFam" id="3.90.550.10:FF:000051">
    <property type="entry name" value="Alpha-1,2-mannosyltransferase (Ktr4)"/>
    <property type="match status" value="1"/>
</dbReference>
<sequence>MTPEINITIATMVVSHGGDLTIRTQLQECEFYYPTGYRSFVSLTRNLLTRPVQSSPVDIEYRVRLKANPALRKQSRCTSQSAMIRLSSRALVAVLAIPIVLYLVLALGFLSRSLPEPVLPVKNSPYNKHLERPNGDTSLLANATFVVLCRNSDLGDVLWSVQQMEDRFNKQFGYPWVFLNDEPFTEGFQERVSALTDATISFGTIPREHWVQPEWIDEDRAQEARRQMGMDRAHFIPYGAIFTASDRYRNMCRFNSGFFFRHDLLKPYKYYWRVEPGVRFFCDLDYDPFTFMEHNNKTYGFNIGIYEYKFTILTLWDTVKEFMRENPELIPEDNMMGFISDDAGETYNLCHFWSNFEIGDMDFWRGDAYTRFFDFLDKKGGFYYERWGDAPVHSIAASIFLRKEQTQFFSDIGYRHEPFQICPQGEDWTKRRCSCDPTVNIDKSMSCIPRWEGL</sequence>
<dbReference type="Gene3D" id="3.90.550.10">
    <property type="entry name" value="Spore Coat Polysaccharide Biosynthesis Protein SpsA, Chain A"/>
    <property type="match status" value="1"/>
</dbReference>
<evidence type="ECO:0000256" key="3">
    <source>
        <dbReference type="SAM" id="Phobius"/>
    </source>
</evidence>
<dbReference type="GO" id="GO:0000032">
    <property type="term" value="P:cell wall mannoprotein biosynthetic process"/>
    <property type="evidence" value="ECO:0007669"/>
    <property type="project" value="TreeGrafter"/>
</dbReference>
<name>A0AAD4QI35_9AGAM</name>
<dbReference type="PANTHER" id="PTHR31121">
    <property type="entry name" value="ALPHA-1,2 MANNOSYLTRANSFERASE KTR1"/>
    <property type="match status" value="1"/>
</dbReference>
<evidence type="ECO:0000313" key="5">
    <source>
        <dbReference type="Proteomes" id="UP001201163"/>
    </source>
</evidence>
<dbReference type="GO" id="GO:0016020">
    <property type="term" value="C:membrane"/>
    <property type="evidence" value="ECO:0007669"/>
    <property type="project" value="InterPro"/>
</dbReference>
<dbReference type="Pfam" id="PF01793">
    <property type="entry name" value="Glyco_transf_15"/>
    <property type="match status" value="1"/>
</dbReference>
<gene>
    <name evidence="4" type="ORF">EDB92DRAFT_1825569</name>
</gene>
<keyword evidence="3" id="KW-0472">Membrane</keyword>
<dbReference type="PANTHER" id="PTHR31121:SF6">
    <property type="entry name" value="ALPHA-1,2 MANNOSYLTRANSFERASE KTR1"/>
    <property type="match status" value="1"/>
</dbReference>
<dbReference type="SUPFAM" id="SSF53448">
    <property type="entry name" value="Nucleotide-diphospho-sugar transferases"/>
    <property type="match status" value="1"/>
</dbReference>
<dbReference type="InterPro" id="IPR029044">
    <property type="entry name" value="Nucleotide-diphossugar_trans"/>
</dbReference>
<dbReference type="GO" id="GO:0006487">
    <property type="term" value="P:protein N-linked glycosylation"/>
    <property type="evidence" value="ECO:0007669"/>
    <property type="project" value="TreeGrafter"/>
</dbReference>
<dbReference type="GO" id="GO:0000026">
    <property type="term" value="F:alpha-1,2-mannosyltransferase activity"/>
    <property type="evidence" value="ECO:0007669"/>
    <property type="project" value="TreeGrafter"/>
</dbReference>
<evidence type="ECO:0000313" key="4">
    <source>
        <dbReference type="EMBL" id="KAH9001256.1"/>
    </source>
</evidence>
<dbReference type="AlphaFoldDB" id="A0AAD4QI35"/>
<evidence type="ECO:0000256" key="2">
    <source>
        <dbReference type="ARBA" id="ARBA00022679"/>
    </source>
</evidence>
<comment type="similarity">
    <text evidence="1">Belongs to the glycosyltransferase 15 family.</text>
</comment>
<accession>A0AAD4QI35</accession>
<dbReference type="InterPro" id="IPR002685">
    <property type="entry name" value="Glyco_trans_15"/>
</dbReference>
<keyword evidence="2" id="KW-0808">Transferase</keyword>
<reference evidence="4" key="1">
    <citation type="submission" date="2022-01" db="EMBL/GenBank/DDBJ databases">
        <title>Comparative genomics reveals a dynamic genome evolution in the ectomycorrhizal milk-cap (Lactarius) mushrooms.</title>
        <authorList>
            <consortium name="DOE Joint Genome Institute"/>
            <person name="Lebreton A."/>
            <person name="Tang N."/>
            <person name="Kuo A."/>
            <person name="LaButti K."/>
            <person name="Drula E."/>
            <person name="Barry K."/>
            <person name="Clum A."/>
            <person name="Lipzen A."/>
            <person name="Mousain D."/>
            <person name="Ng V."/>
            <person name="Wang R."/>
            <person name="Wang X."/>
            <person name="Dai Y."/>
            <person name="Henrissat B."/>
            <person name="Grigoriev I.V."/>
            <person name="Guerin-Laguette A."/>
            <person name="Yu F."/>
            <person name="Martin F.M."/>
        </authorList>
    </citation>
    <scope>NUCLEOTIDE SEQUENCE</scope>
    <source>
        <strain evidence="4">QP</strain>
    </source>
</reference>
<comment type="caution">
    <text evidence="4">The sequence shown here is derived from an EMBL/GenBank/DDBJ whole genome shotgun (WGS) entry which is preliminary data.</text>
</comment>
<feature type="transmembrane region" description="Helical" evidence="3">
    <location>
        <begin position="90"/>
        <end position="110"/>
    </location>
</feature>
<evidence type="ECO:0000256" key="1">
    <source>
        <dbReference type="ARBA" id="ARBA00007677"/>
    </source>
</evidence>
<keyword evidence="5" id="KW-1185">Reference proteome</keyword>
<dbReference type="EMBL" id="JAKELL010000001">
    <property type="protein sequence ID" value="KAH9001256.1"/>
    <property type="molecule type" value="Genomic_DNA"/>
</dbReference>